<dbReference type="InterPro" id="IPR036291">
    <property type="entry name" value="NAD(P)-bd_dom_sf"/>
</dbReference>
<keyword evidence="1" id="KW-0560">Oxidoreductase</keyword>
<dbReference type="Proteomes" id="UP001516400">
    <property type="component" value="Unassembled WGS sequence"/>
</dbReference>
<dbReference type="InterPro" id="IPR002347">
    <property type="entry name" value="SDR_fam"/>
</dbReference>
<dbReference type="SUPFAM" id="SSF51735">
    <property type="entry name" value="NAD(P)-binding Rossmann-fold domains"/>
    <property type="match status" value="1"/>
</dbReference>
<name>A0ABD2N6G4_9CUCU</name>
<accession>A0ABD2N6G4</accession>
<dbReference type="CDD" id="cd05327">
    <property type="entry name" value="retinol-DH_like_SDR_c_like"/>
    <property type="match status" value="1"/>
</dbReference>
<dbReference type="EMBL" id="JABFTP020000062">
    <property type="protein sequence ID" value="KAL3274162.1"/>
    <property type="molecule type" value="Genomic_DNA"/>
</dbReference>
<reference evidence="3 4" key="1">
    <citation type="journal article" date="2021" name="BMC Biol.">
        <title>Horizontally acquired antibacterial genes associated with adaptive radiation of ladybird beetles.</title>
        <authorList>
            <person name="Li H.S."/>
            <person name="Tang X.F."/>
            <person name="Huang Y.H."/>
            <person name="Xu Z.Y."/>
            <person name="Chen M.L."/>
            <person name="Du X.Y."/>
            <person name="Qiu B.Y."/>
            <person name="Chen P.T."/>
            <person name="Zhang W."/>
            <person name="Slipinski A."/>
            <person name="Escalona H.E."/>
            <person name="Waterhouse R.M."/>
            <person name="Zwick A."/>
            <person name="Pang H."/>
        </authorList>
    </citation>
    <scope>NUCLEOTIDE SEQUENCE [LARGE SCALE GENOMIC DNA]</scope>
    <source>
        <strain evidence="3">SYSU2018</strain>
    </source>
</reference>
<dbReference type="AlphaFoldDB" id="A0ABD2N6G4"/>
<organism evidence="3 4">
    <name type="scientific">Cryptolaemus montrouzieri</name>
    <dbReference type="NCBI Taxonomy" id="559131"/>
    <lineage>
        <taxon>Eukaryota</taxon>
        <taxon>Metazoa</taxon>
        <taxon>Ecdysozoa</taxon>
        <taxon>Arthropoda</taxon>
        <taxon>Hexapoda</taxon>
        <taxon>Insecta</taxon>
        <taxon>Pterygota</taxon>
        <taxon>Neoptera</taxon>
        <taxon>Endopterygota</taxon>
        <taxon>Coleoptera</taxon>
        <taxon>Polyphaga</taxon>
        <taxon>Cucujiformia</taxon>
        <taxon>Coccinelloidea</taxon>
        <taxon>Coccinellidae</taxon>
        <taxon>Scymninae</taxon>
        <taxon>Scymnini</taxon>
        <taxon>Cryptolaemus</taxon>
    </lineage>
</organism>
<dbReference type="PANTHER" id="PTHR43157">
    <property type="entry name" value="PHOSPHATIDYLINOSITOL-GLYCAN BIOSYNTHESIS CLASS F PROTEIN-RELATED"/>
    <property type="match status" value="1"/>
</dbReference>
<dbReference type="Pfam" id="PF00106">
    <property type="entry name" value="adh_short"/>
    <property type="match status" value="1"/>
</dbReference>
<evidence type="ECO:0008006" key="5">
    <source>
        <dbReference type="Google" id="ProtNLM"/>
    </source>
</evidence>
<evidence type="ECO:0000313" key="4">
    <source>
        <dbReference type="Proteomes" id="UP001516400"/>
    </source>
</evidence>
<sequence length="355" mass="39707">MQSTEQQVTVQTTLIFAVLNSLHQFLYVFLRYTQLSVGLCKEFVSMGFGSSKCLSTARLDGKVAIITGCNTGIGKVTAKDFFQRGARVIMACRNLKAADEALEEIKKQSENCENCGEIRTTELDLSSLESVRKCARNILKDERQINLLINNAGVMNCPYTKTKDGFELQFGTNHLGHFLFTLLLLPEIIRSTPARIVNLSSVAHLGGTIDFDDLNAERKIYWRVGAYSQSKLANVLFTKELDRRLRKANIQGVNTYSVHPGLVKTELGRHMNAAIPGFSTFTSLITKTPEQGAQTTIYCAVDEKCQNESGLYYAECKSKEPSRAALDEVTAKRLWEVSCKLVQLEEMYNPFEVPK</sequence>
<keyword evidence="4" id="KW-1185">Reference proteome</keyword>
<dbReference type="GO" id="GO:0016491">
    <property type="term" value="F:oxidoreductase activity"/>
    <property type="evidence" value="ECO:0007669"/>
    <property type="project" value="UniProtKB-KW"/>
</dbReference>
<gene>
    <name evidence="3" type="ORF">HHI36_015576</name>
</gene>
<comment type="similarity">
    <text evidence="2">Belongs to the short-chain dehydrogenases/reductases (SDR) family.</text>
</comment>
<dbReference type="PANTHER" id="PTHR43157:SF73">
    <property type="entry name" value="WW DOMAIN-CONTAINING OXIDOREDUCTASE-LIKE PROTEIN"/>
    <property type="match status" value="1"/>
</dbReference>
<evidence type="ECO:0000256" key="2">
    <source>
        <dbReference type="RuleBase" id="RU000363"/>
    </source>
</evidence>
<dbReference type="PRINTS" id="PR00080">
    <property type="entry name" value="SDRFAMILY"/>
</dbReference>
<protein>
    <recommendedName>
        <fullName evidence="5">Retinol dehydrogenase 13</fullName>
    </recommendedName>
</protein>
<dbReference type="Gene3D" id="3.40.50.720">
    <property type="entry name" value="NAD(P)-binding Rossmann-like Domain"/>
    <property type="match status" value="1"/>
</dbReference>
<evidence type="ECO:0000256" key="1">
    <source>
        <dbReference type="ARBA" id="ARBA00023002"/>
    </source>
</evidence>
<evidence type="ECO:0000313" key="3">
    <source>
        <dbReference type="EMBL" id="KAL3274162.1"/>
    </source>
</evidence>
<proteinExistence type="inferred from homology"/>
<dbReference type="NCBIfam" id="NF004846">
    <property type="entry name" value="PRK06197.1"/>
    <property type="match status" value="1"/>
</dbReference>
<dbReference type="PRINTS" id="PR00081">
    <property type="entry name" value="GDHRDH"/>
</dbReference>
<comment type="caution">
    <text evidence="3">The sequence shown here is derived from an EMBL/GenBank/DDBJ whole genome shotgun (WGS) entry which is preliminary data.</text>
</comment>